<evidence type="ECO:0000256" key="1">
    <source>
        <dbReference type="SAM" id="SignalP"/>
    </source>
</evidence>
<dbReference type="RefSeq" id="WP_373392491.1">
    <property type="nucleotide sequence ID" value="NZ_JBCFQJ010000031.1"/>
</dbReference>
<evidence type="ECO:0000313" key="3">
    <source>
        <dbReference type="Proteomes" id="UP001574170"/>
    </source>
</evidence>
<feature type="chain" id="PRO_5045060886" description="DUF4397 domain-containing protein" evidence="1">
    <location>
        <begin position="23"/>
        <end position="278"/>
    </location>
</feature>
<keyword evidence="3" id="KW-1185">Reference proteome</keyword>
<dbReference type="EMBL" id="JBCFQK010000021">
    <property type="protein sequence ID" value="MFA9195339.1"/>
    <property type="molecule type" value="Genomic_DNA"/>
</dbReference>
<keyword evidence="1" id="KW-0732">Signal</keyword>
<evidence type="ECO:0008006" key="4">
    <source>
        <dbReference type="Google" id="ProtNLM"/>
    </source>
</evidence>
<reference evidence="2 3" key="1">
    <citation type="submission" date="2024-04" db="EMBL/GenBank/DDBJ databases">
        <title>New Clade of Flavobacterium.</title>
        <authorList>
            <person name="Matos L."/>
            <person name="Proenca D.N."/>
            <person name="Fransisco R.M."/>
            <person name="Chung A.P."/>
            <person name="Maccario L."/>
            <person name="Sorensen S.J."/>
            <person name="Morais P.V."/>
        </authorList>
    </citation>
    <scope>NUCLEOTIDE SEQUENCE [LARGE SCALE GENOMIC DNA]</scope>
    <source>
        <strain evidence="2 3">FBOR7N2.3</strain>
    </source>
</reference>
<sequence>MKKIRNSIAVIGMLLLLMTACSKDVLQYDTSIVKDFVIQLNGEPWSLNTGISTKPIFIYNNDGDFFANYSSHYRFALDNGKYKFLATDIPEQMVPSPVNLNDLIIPQSPNADQAVKISAAMPYESPFANKLTMNILARTGVLRLKALDIVADPSYTNIKTYVKVKRSGYKVADETFVQEDLTVSRSKKTTSGGINYTDDFILFQTDAEVNNVSILIEFMTDDLVVVKTKEISGSFPILANGVTQISFNLNDVDTPIIENYEVLINGVAPTAKQINQIK</sequence>
<organism evidence="2 3">
    <name type="scientific">Flavobacterium magnesitis</name>
    <dbReference type="NCBI Taxonomy" id="3138077"/>
    <lineage>
        <taxon>Bacteria</taxon>
        <taxon>Pseudomonadati</taxon>
        <taxon>Bacteroidota</taxon>
        <taxon>Flavobacteriia</taxon>
        <taxon>Flavobacteriales</taxon>
        <taxon>Flavobacteriaceae</taxon>
        <taxon>Flavobacterium</taxon>
    </lineage>
</organism>
<dbReference type="Proteomes" id="UP001574170">
    <property type="component" value="Unassembled WGS sequence"/>
</dbReference>
<protein>
    <recommendedName>
        <fullName evidence="4">DUF4397 domain-containing protein</fullName>
    </recommendedName>
</protein>
<proteinExistence type="predicted"/>
<accession>A0ABV4TMH7</accession>
<evidence type="ECO:0000313" key="2">
    <source>
        <dbReference type="EMBL" id="MFA9195339.1"/>
    </source>
</evidence>
<name>A0ABV4TMH7_9FLAO</name>
<gene>
    <name evidence="2" type="ORF">AAGV33_13070</name>
</gene>
<dbReference type="PROSITE" id="PS51257">
    <property type="entry name" value="PROKAR_LIPOPROTEIN"/>
    <property type="match status" value="1"/>
</dbReference>
<comment type="caution">
    <text evidence="2">The sequence shown here is derived from an EMBL/GenBank/DDBJ whole genome shotgun (WGS) entry which is preliminary data.</text>
</comment>
<feature type="signal peptide" evidence="1">
    <location>
        <begin position="1"/>
        <end position="22"/>
    </location>
</feature>